<evidence type="ECO:0000256" key="4">
    <source>
        <dbReference type="ARBA" id="ARBA00023163"/>
    </source>
</evidence>
<evidence type="ECO:0000259" key="5">
    <source>
        <dbReference type="Pfam" id="PF04542"/>
    </source>
</evidence>
<dbReference type="InterPro" id="IPR039425">
    <property type="entry name" value="RNA_pol_sigma-70-like"/>
</dbReference>
<dbReference type="InterPro" id="IPR014284">
    <property type="entry name" value="RNA_pol_sigma-70_dom"/>
</dbReference>
<evidence type="ECO:0000256" key="3">
    <source>
        <dbReference type="ARBA" id="ARBA00023082"/>
    </source>
</evidence>
<feature type="domain" description="RNA polymerase sigma-70 region 2" evidence="5">
    <location>
        <begin position="25"/>
        <end position="90"/>
    </location>
</feature>
<dbReference type="PANTHER" id="PTHR43133">
    <property type="entry name" value="RNA POLYMERASE ECF-TYPE SIGMA FACTO"/>
    <property type="match status" value="1"/>
</dbReference>
<dbReference type="Pfam" id="PF04542">
    <property type="entry name" value="Sigma70_r2"/>
    <property type="match status" value="1"/>
</dbReference>
<organism evidence="7 8">
    <name type="scientific">Sinomicrobium oceani</name>
    <dbReference type="NCBI Taxonomy" id="1150368"/>
    <lineage>
        <taxon>Bacteria</taxon>
        <taxon>Pseudomonadati</taxon>
        <taxon>Bacteroidota</taxon>
        <taxon>Flavobacteriia</taxon>
        <taxon>Flavobacteriales</taxon>
        <taxon>Flavobacteriaceae</taxon>
        <taxon>Sinomicrobium</taxon>
    </lineage>
</organism>
<dbReference type="NCBIfam" id="TIGR02937">
    <property type="entry name" value="sigma70-ECF"/>
    <property type="match status" value="1"/>
</dbReference>
<dbReference type="SUPFAM" id="SSF88659">
    <property type="entry name" value="Sigma3 and sigma4 domains of RNA polymerase sigma factors"/>
    <property type="match status" value="1"/>
</dbReference>
<dbReference type="Gene3D" id="1.10.10.10">
    <property type="entry name" value="Winged helix-like DNA-binding domain superfamily/Winged helix DNA-binding domain"/>
    <property type="match status" value="1"/>
</dbReference>
<dbReference type="GO" id="GO:0016987">
    <property type="term" value="F:sigma factor activity"/>
    <property type="evidence" value="ECO:0007669"/>
    <property type="project" value="UniProtKB-KW"/>
</dbReference>
<dbReference type="NCBIfam" id="TIGR02985">
    <property type="entry name" value="Sig70_bacteroi1"/>
    <property type="match status" value="1"/>
</dbReference>
<dbReference type="InterPro" id="IPR036388">
    <property type="entry name" value="WH-like_DNA-bd_sf"/>
</dbReference>
<evidence type="ECO:0000259" key="6">
    <source>
        <dbReference type="Pfam" id="PF08281"/>
    </source>
</evidence>
<evidence type="ECO:0000256" key="1">
    <source>
        <dbReference type="ARBA" id="ARBA00010641"/>
    </source>
</evidence>
<dbReference type="GO" id="GO:0006352">
    <property type="term" value="P:DNA-templated transcription initiation"/>
    <property type="evidence" value="ECO:0007669"/>
    <property type="project" value="InterPro"/>
</dbReference>
<dbReference type="EMBL" id="FPJE01000015">
    <property type="protein sequence ID" value="SFW62974.1"/>
    <property type="molecule type" value="Genomic_DNA"/>
</dbReference>
<dbReference type="RefSeq" id="WP_072318048.1">
    <property type="nucleotide sequence ID" value="NZ_FPJE01000015.1"/>
</dbReference>
<dbReference type="OrthoDB" id="9772248at2"/>
<feature type="domain" description="RNA polymerase sigma factor 70 region 4 type 2" evidence="6">
    <location>
        <begin position="115"/>
        <end position="166"/>
    </location>
</feature>
<name>A0A1K1QUJ4_9FLAO</name>
<dbReference type="AlphaFoldDB" id="A0A1K1QUJ4"/>
<dbReference type="InterPro" id="IPR013324">
    <property type="entry name" value="RNA_pol_sigma_r3/r4-like"/>
</dbReference>
<dbReference type="CDD" id="cd06171">
    <property type="entry name" value="Sigma70_r4"/>
    <property type="match status" value="1"/>
</dbReference>
<dbReference type="SUPFAM" id="SSF88946">
    <property type="entry name" value="Sigma2 domain of RNA polymerase sigma factors"/>
    <property type="match status" value="1"/>
</dbReference>
<dbReference type="Gene3D" id="1.10.1740.10">
    <property type="match status" value="1"/>
</dbReference>
<keyword evidence="2" id="KW-0805">Transcription regulation</keyword>
<accession>A0A1K1QUJ4</accession>
<dbReference type="STRING" id="1150368.SAMN02927921_02842"/>
<evidence type="ECO:0000313" key="7">
    <source>
        <dbReference type="EMBL" id="SFW62974.1"/>
    </source>
</evidence>
<dbReference type="InterPro" id="IPR014327">
    <property type="entry name" value="RNA_pol_sigma70_bacteroid"/>
</dbReference>
<keyword evidence="3" id="KW-0731">Sigma factor</keyword>
<gene>
    <name evidence="7" type="ORF">SAMN02927921_02842</name>
</gene>
<evidence type="ECO:0000313" key="8">
    <source>
        <dbReference type="Proteomes" id="UP000182248"/>
    </source>
</evidence>
<reference evidence="7 8" key="1">
    <citation type="submission" date="2016-11" db="EMBL/GenBank/DDBJ databases">
        <authorList>
            <person name="Jaros S."/>
            <person name="Januszkiewicz K."/>
            <person name="Wedrychowicz H."/>
        </authorList>
    </citation>
    <scope>NUCLEOTIDE SEQUENCE [LARGE SCALE GENOMIC DNA]</scope>
    <source>
        <strain evidence="7 8">CGMCC 1.12145</strain>
    </source>
</reference>
<keyword evidence="8" id="KW-1185">Reference proteome</keyword>
<protein>
    <submittedName>
        <fullName evidence="7">RNA polymerase sigma-70 factor, ECF subfamily</fullName>
    </submittedName>
</protein>
<sequence length="189" mass="22379">MKKSPKDILHDLQRERSEASFDIFFSCYHNHVLLWANSIVKDPDLAKDIVQDFFLDFWQHKRYLSITTDLSAYVYRAIRNAALKHLDRAKKMVSDESLKDNFQEFPLYRELDRKEIIYTAINNLPEKCREVFTHCCIYGKTYGETAEDLGVSINTVRTHMTRAFRLLREQLHPSLFLLLLTRDICLETN</sequence>
<keyword evidence="4" id="KW-0804">Transcription</keyword>
<evidence type="ECO:0000256" key="2">
    <source>
        <dbReference type="ARBA" id="ARBA00023015"/>
    </source>
</evidence>
<dbReference type="PANTHER" id="PTHR43133:SF46">
    <property type="entry name" value="RNA POLYMERASE SIGMA-70 FACTOR ECF SUBFAMILY"/>
    <property type="match status" value="1"/>
</dbReference>
<dbReference type="GO" id="GO:0003677">
    <property type="term" value="F:DNA binding"/>
    <property type="evidence" value="ECO:0007669"/>
    <property type="project" value="InterPro"/>
</dbReference>
<dbReference type="Pfam" id="PF08281">
    <property type="entry name" value="Sigma70_r4_2"/>
    <property type="match status" value="1"/>
</dbReference>
<dbReference type="Proteomes" id="UP000182248">
    <property type="component" value="Unassembled WGS sequence"/>
</dbReference>
<proteinExistence type="inferred from homology"/>
<dbReference type="InterPro" id="IPR007627">
    <property type="entry name" value="RNA_pol_sigma70_r2"/>
</dbReference>
<dbReference type="InterPro" id="IPR013249">
    <property type="entry name" value="RNA_pol_sigma70_r4_t2"/>
</dbReference>
<comment type="similarity">
    <text evidence="1">Belongs to the sigma-70 factor family. ECF subfamily.</text>
</comment>
<dbReference type="InterPro" id="IPR013325">
    <property type="entry name" value="RNA_pol_sigma_r2"/>
</dbReference>